<sequence>MVTGWLIYNRMDANQNSSYINWFLEEAAKQNISLTLIIREEMTFGIINNQRTILVGRKSLHLPDFAVVRTIDTMIQLQLEACGVLCCNSSAISHICNDKALTHHHIKDLGIPMVDTIFQHNKSLPKKSPLPLPCVVKEVSGKGGKQVYFIRNQQEWDKVSKIATNNLIVQSCNVQLGKDLRVFVVGKNIIGAVLRQSNNDFRANYKLGGTATLFKLSNEQASMIQDIIDYFDFDMVGIDFLFDKTGDILFNEIEDVVGSRILSAVTDSNIVKTYISHIIKKLKKRNPIG</sequence>
<protein>
    <submittedName>
        <fullName evidence="3">ATP-grasp domain-containing protein</fullName>
    </submittedName>
</protein>
<evidence type="ECO:0000313" key="4">
    <source>
        <dbReference type="Proteomes" id="UP000621631"/>
    </source>
</evidence>
<dbReference type="PANTHER" id="PTHR21621:SF0">
    <property type="entry name" value="BETA-CITRYLGLUTAMATE SYNTHASE B-RELATED"/>
    <property type="match status" value="1"/>
</dbReference>
<reference evidence="3 4" key="1">
    <citation type="submission" date="2020-09" db="EMBL/GenBank/DDBJ databases">
        <title>Draft Genome Sequences of Oil-Oxidizing Bacteria Halomonas titanicae, Marinobacter lutaoensis, and Virgibacillus halodenitrificans Isolated from Highly Saline Environments.</title>
        <authorList>
            <person name="Grouzdev D.S."/>
            <person name="Sokolova D.S."/>
            <person name="Semenova E.M."/>
            <person name="Borzenkov I.A."/>
            <person name="Bidzhieva S.K."/>
            <person name="Poltaraus A.B."/>
            <person name="Nazina T.N."/>
        </authorList>
    </citation>
    <scope>NUCLEOTIDE SEQUENCE [LARGE SCALE GENOMIC DNA]</scope>
    <source>
        <strain evidence="3 4">VKM B-3472D</strain>
    </source>
</reference>
<dbReference type="SUPFAM" id="SSF56059">
    <property type="entry name" value="Glutathione synthetase ATP-binding domain-like"/>
    <property type="match status" value="1"/>
</dbReference>
<accession>A0ABR7VS52</accession>
<feature type="domain" description="ATP-grasp" evidence="2">
    <location>
        <begin position="103"/>
        <end position="279"/>
    </location>
</feature>
<evidence type="ECO:0000256" key="1">
    <source>
        <dbReference type="PROSITE-ProRule" id="PRU00409"/>
    </source>
</evidence>
<dbReference type="InterPro" id="IPR011761">
    <property type="entry name" value="ATP-grasp"/>
</dbReference>
<dbReference type="Gene3D" id="3.30.470.20">
    <property type="entry name" value="ATP-grasp fold, B domain"/>
    <property type="match status" value="1"/>
</dbReference>
<dbReference type="Gene3D" id="3.40.50.20">
    <property type="match status" value="1"/>
</dbReference>
<dbReference type="Pfam" id="PF08443">
    <property type="entry name" value="RimK"/>
    <property type="match status" value="1"/>
</dbReference>
<keyword evidence="1" id="KW-0547">Nucleotide-binding</keyword>
<dbReference type="RefSeq" id="WP_189778748.1">
    <property type="nucleotide sequence ID" value="NZ_JACWEZ010000009.1"/>
</dbReference>
<evidence type="ECO:0000313" key="3">
    <source>
        <dbReference type="EMBL" id="MBD1223758.1"/>
    </source>
</evidence>
<keyword evidence="4" id="KW-1185">Reference proteome</keyword>
<dbReference type="PANTHER" id="PTHR21621">
    <property type="entry name" value="RIBOSOMAL PROTEIN S6 MODIFICATION PROTEIN"/>
    <property type="match status" value="1"/>
</dbReference>
<proteinExistence type="predicted"/>
<evidence type="ECO:0000259" key="2">
    <source>
        <dbReference type="PROSITE" id="PS50975"/>
    </source>
</evidence>
<organism evidence="3 4">
    <name type="scientific">Virgibacillus halodenitrificans</name>
    <name type="common">Bacillus halodenitrificans</name>
    <dbReference type="NCBI Taxonomy" id="1482"/>
    <lineage>
        <taxon>Bacteria</taxon>
        <taxon>Bacillati</taxon>
        <taxon>Bacillota</taxon>
        <taxon>Bacilli</taxon>
        <taxon>Bacillales</taxon>
        <taxon>Bacillaceae</taxon>
        <taxon>Virgibacillus</taxon>
    </lineage>
</organism>
<dbReference type="EMBL" id="JACWEZ010000009">
    <property type="protein sequence ID" value="MBD1223758.1"/>
    <property type="molecule type" value="Genomic_DNA"/>
</dbReference>
<gene>
    <name evidence="3" type="ORF">IC602_14230</name>
</gene>
<dbReference type="Proteomes" id="UP000621631">
    <property type="component" value="Unassembled WGS sequence"/>
</dbReference>
<comment type="caution">
    <text evidence="3">The sequence shown here is derived from an EMBL/GenBank/DDBJ whole genome shotgun (WGS) entry which is preliminary data.</text>
</comment>
<name>A0ABR7VS52_VIRHA</name>
<dbReference type="PROSITE" id="PS50975">
    <property type="entry name" value="ATP_GRASP"/>
    <property type="match status" value="1"/>
</dbReference>
<dbReference type="InterPro" id="IPR013651">
    <property type="entry name" value="ATP-grasp_RimK-type"/>
</dbReference>
<keyword evidence="1" id="KW-0067">ATP-binding</keyword>